<feature type="domain" description="UGGT thioredoxin-like" evidence="2">
    <location>
        <begin position="32"/>
        <end position="208"/>
    </location>
</feature>
<dbReference type="EMBL" id="DS469871">
    <property type="protein sequence ID" value="EDO31785.1"/>
    <property type="molecule type" value="Genomic_DNA"/>
</dbReference>
<dbReference type="Pfam" id="PF18401">
    <property type="entry name" value="Thioredoxin_13"/>
    <property type="match status" value="1"/>
</dbReference>
<evidence type="ECO:0000259" key="4">
    <source>
        <dbReference type="Pfam" id="PF18402"/>
    </source>
</evidence>
<feature type="domain" description="UGGT thioredoxin-like" evidence="3">
    <location>
        <begin position="283"/>
        <end position="406"/>
    </location>
</feature>
<dbReference type="Pfam" id="PF18400">
    <property type="entry name" value="Thioredoxin_12"/>
    <property type="match status" value="1"/>
</dbReference>
<organism evidence="5 6">
    <name type="scientific">Nematostella vectensis</name>
    <name type="common">Starlet sea anemone</name>
    <dbReference type="NCBI Taxonomy" id="45351"/>
    <lineage>
        <taxon>Eukaryota</taxon>
        <taxon>Metazoa</taxon>
        <taxon>Cnidaria</taxon>
        <taxon>Anthozoa</taxon>
        <taxon>Hexacorallia</taxon>
        <taxon>Actiniaria</taxon>
        <taxon>Edwardsiidae</taxon>
        <taxon>Nematostella</taxon>
    </lineage>
</organism>
<feature type="non-terminal residue" evidence="5">
    <location>
        <position position="679"/>
    </location>
</feature>
<feature type="signal peptide" evidence="1">
    <location>
        <begin position="1"/>
        <end position="16"/>
    </location>
</feature>
<sequence length="679" mass="76611">LLVAVAAFWCTPRASGDSKPVITTLDSKWSWTPLVLEASEFLASDSREKIWKFIELSRDLHTKKTDLEKYNSILQHARKLLSSNGLSLLQFSLSMRYYSPKIELFNKVSKEVSGISECSSFVQIGKKVTCNTEEAERLITSAEKVSAPDSYPFDHHYTDSDSNDITVILHGLIGTSDFNAFHDMLVAKAIAGKVHYILRHYVQKPLQKKVRLSGYGVELAVKKTEYKAVDDTKVKEDTSHSKITSKKEDDDEVEGFLFGKLKKLHPHLTEQLNQFRSHLKDNSREMAPLKVWQLQDLSFQAAQRVVSSDPRSALKVLRDLSQNVPKLARSLVKTKVKPELRKEVLQNQKLLSKVGVDVGDSALFINGRMVDIDDLNAFELLDILREEWTVLDKLASLGAKGEPLTALSVMSLSEERDSYVLDTRDDSVVFVNDLENDRHYASWPSHIQEILRPTFPGMLRYIARNIFHVVMFVDPVSPASVALIKTADEFVRASMPARIGLVLVADAEPGTDARKKNAGVAIARAFHFVKNEKDSRQALDWLVQLYNQVSSLDDEVLTKAVYDKLVAWFGTDDANDILGPDSENDDGRKAWKRFHDRTGFQTTPQVVVNGVPLKSDDIDIVEEAVIRQMLTQTQPIQQAVFTGHINQFTNIYNYVMTKPNVVKRLNDVIQASDRPIIDL</sequence>
<feature type="domain" description="UGGT thioredoxin-like" evidence="4">
    <location>
        <begin position="422"/>
        <end position="669"/>
    </location>
</feature>
<proteinExistence type="predicted"/>
<keyword evidence="1" id="KW-0732">Signal</keyword>
<evidence type="ECO:0000259" key="2">
    <source>
        <dbReference type="Pfam" id="PF18400"/>
    </source>
</evidence>
<dbReference type="GO" id="GO:0003980">
    <property type="term" value="F:UDP-glucose:glycoprotein glucosyltransferase activity"/>
    <property type="evidence" value="ECO:0007669"/>
    <property type="project" value="InterPro"/>
</dbReference>
<dbReference type="Pfam" id="PF18402">
    <property type="entry name" value="Thioredoxin_14"/>
    <property type="match status" value="1"/>
</dbReference>
<dbReference type="InterPro" id="IPR040694">
    <property type="entry name" value="UGGT_TRXL_2"/>
</dbReference>
<dbReference type="PhylomeDB" id="A7SWX7"/>
<evidence type="ECO:0000256" key="1">
    <source>
        <dbReference type="SAM" id="SignalP"/>
    </source>
</evidence>
<feature type="non-terminal residue" evidence="5">
    <location>
        <position position="1"/>
    </location>
</feature>
<evidence type="ECO:0000259" key="3">
    <source>
        <dbReference type="Pfam" id="PF18401"/>
    </source>
</evidence>
<protein>
    <submittedName>
        <fullName evidence="5">Uncharacterized protein</fullName>
    </submittedName>
</protein>
<dbReference type="AlphaFoldDB" id="A7SWX7"/>
<name>A7SWX7_NEMVE</name>
<gene>
    <name evidence="5" type="ORF">NEMVEDRAFT_v1g135950</name>
</gene>
<reference evidence="5 6" key="1">
    <citation type="journal article" date="2007" name="Science">
        <title>Sea anemone genome reveals ancestral eumetazoan gene repertoire and genomic organization.</title>
        <authorList>
            <person name="Putnam N.H."/>
            <person name="Srivastava M."/>
            <person name="Hellsten U."/>
            <person name="Dirks B."/>
            <person name="Chapman J."/>
            <person name="Salamov A."/>
            <person name="Terry A."/>
            <person name="Shapiro H."/>
            <person name="Lindquist E."/>
            <person name="Kapitonov V.V."/>
            <person name="Jurka J."/>
            <person name="Genikhovich G."/>
            <person name="Grigoriev I.V."/>
            <person name="Lucas S.M."/>
            <person name="Steele R.E."/>
            <person name="Finnerty J.R."/>
            <person name="Technau U."/>
            <person name="Martindale M.Q."/>
            <person name="Rokhsar D.S."/>
        </authorList>
    </citation>
    <scope>NUCLEOTIDE SEQUENCE [LARGE SCALE GENOMIC DNA]</scope>
    <source>
        <strain evidence="6">CH2 X CH6</strain>
    </source>
</reference>
<dbReference type="eggNOG" id="KOG1879">
    <property type="taxonomic scope" value="Eukaryota"/>
</dbReference>
<dbReference type="STRING" id="45351.A7SWX7"/>
<dbReference type="InterPro" id="IPR009448">
    <property type="entry name" value="UDP-g_GGtrans"/>
</dbReference>
<dbReference type="InterPro" id="IPR040692">
    <property type="entry name" value="UGGT_TRXL_3"/>
</dbReference>
<accession>A7SWX7</accession>
<evidence type="ECO:0000313" key="6">
    <source>
        <dbReference type="Proteomes" id="UP000001593"/>
    </source>
</evidence>
<dbReference type="KEGG" id="nve:5502734"/>
<feature type="chain" id="PRO_5002713153" evidence="1">
    <location>
        <begin position="17"/>
        <end position="679"/>
    </location>
</feature>
<dbReference type="PANTHER" id="PTHR11226:SF0">
    <property type="entry name" value="UDP-GLUCOSE:GLYCOPROTEIN GLUCOSYLTRANSFERASE"/>
    <property type="match status" value="1"/>
</dbReference>
<evidence type="ECO:0000313" key="5">
    <source>
        <dbReference type="EMBL" id="EDO31785.1"/>
    </source>
</evidence>
<dbReference type="OMA" id="HINIFYI"/>
<dbReference type="PANTHER" id="PTHR11226">
    <property type="entry name" value="UDP-GLUCOSE GLYCOPROTEIN:GLUCOSYLTRANSFERASE"/>
    <property type="match status" value="1"/>
</dbReference>
<dbReference type="InParanoid" id="A7SWX7"/>
<dbReference type="HOGENOM" id="CLU_023337_0_0_1"/>
<dbReference type="InterPro" id="IPR040693">
    <property type="entry name" value="UGGT_TRXL_1"/>
</dbReference>
<dbReference type="Proteomes" id="UP000001593">
    <property type="component" value="Unassembled WGS sequence"/>
</dbReference>
<keyword evidence="6" id="KW-1185">Reference proteome</keyword>